<dbReference type="SUPFAM" id="SSF55797">
    <property type="entry name" value="PR-1-like"/>
    <property type="match status" value="1"/>
</dbReference>
<evidence type="ECO:0000259" key="2">
    <source>
        <dbReference type="Pfam" id="PF00188"/>
    </source>
</evidence>
<evidence type="ECO:0000313" key="4">
    <source>
        <dbReference type="Proteomes" id="UP000244911"/>
    </source>
</evidence>
<dbReference type="AlphaFoldDB" id="A0A2R8ASP8"/>
<dbReference type="PANTHER" id="PTHR31157">
    <property type="entry name" value="SCP DOMAIN-CONTAINING PROTEIN"/>
    <property type="match status" value="1"/>
</dbReference>
<gene>
    <name evidence="3" type="ORF">ALP8811_03010</name>
</gene>
<keyword evidence="4" id="KW-1185">Reference proteome</keyword>
<sequence>MRAILLALATATTLAACTTSTTTTGGGVKVYRISAAKTSSIQYRMLDSVNELRAAAGAGPMQLNSKLNAAAKTHAQDMSLQNRPWHFGSDGSSPVDRARRVGYTGLYLGETISETFESELQTLSAWMANHDTRRIIMDPRARNLGFSWHQESNGKIWWVLEVGA</sequence>
<protein>
    <recommendedName>
        <fullName evidence="2">SCP domain-containing protein</fullName>
    </recommendedName>
</protein>
<dbReference type="Gene3D" id="3.40.33.10">
    <property type="entry name" value="CAP"/>
    <property type="match status" value="1"/>
</dbReference>
<dbReference type="EMBL" id="OMOI01000002">
    <property type="protein sequence ID" value="SPF79076.1"/>
    <property type="molecule type" value="Genomic_DNA"/>
</dbReference>
<dbReference type="PROSITE" id="PS51257">
    <property type="entry name" value="PROKAR_LIPOPROTEIN"/>
    <property type="match status" value="1"/>
</dbReference>
<evidence type="ECO:0000256" key="1">
    <source>
        <dbReference type="SAM" id="SignalP"/>
    </source>
</evidence>
<dbReference type="RefSeq" id="WP_108858044.1">
    <property type="nucleotide sequence ID" value="NZ_OMOI01000002.1"/>
</dbReference>
<dbReference type="OrthoDB" id="7846629at2"/>
<reference evidence="3 4" key="1">
    <citation type="submission" date="2018-03" db="EMBL/GenBank/DDBJ databases">
        <authorList>
            <person name="Keele B.F."/>
        </authorList>
    </citation>
    <scope>NUCLEOTIDE SEQUENCE [LARGE SCALE GENOMIC DNA]</scope>
    <source>
        <strain evidence="3 4">CECT 8811</strain>
    </source>
</reference>
<dbReference type="Proteomes" id="UP000244911">
    <property type="component" value="Unassembled WGS sequence"/>
</dbReference>
<dbReference type="Pfam" id="PF00188">
    <property type="entry name" value="CAP"/>
    <property type="match status" value="1"/>
</dbReference>
<dbReference type="InterPro" id="IPR014044">
    <property type="entry name" value="CAP_dom"/>
</dbReference>
<evidence type="ECO:0000313" key="3">
    <source>
        <dbReference type="EMBL" id="SPF79076.1"/>
    </source>
</evidence>
<name>A0A2R8ASP8_9RHOB</name>
<dbReference type="PANTHER" id="PTHR31157:SF1">
    <property type="entry name" value="SCP DOMAIN-CONTAINING PROTEIN"/>
    <property type="match status" value="1"/>
</dbReference>
<dbReference type="InterPro" id="IPR035940">
    <property type="entry name" value="CAP_sf"/>
</dbReference>
<keyword evidence="1" id="KW-0732">Signal</keyword>
<proteinExistence type="predicted"/>
<dbReference type="CDD" id="cd05379">
    <property type="entry name" value="CAP_bacterial"/>
    <property type="match status" value="1"/>
</dbReference>
<feature type="domain" description="SCP" evidence="2">
    <location>
        <begin position="46"/>
        <end position="160"/>
    </location>
</feature>
<accession>A0A2R8ASP8</accession>
<feature type="signal peptide" evidence="1">
    <location>
        <begin position="1"/>
        <end position="15"/>
    </location>
</feature>
<organism evidence="3 4">
    <name type="scientific">Aliiroseovarius pelagivivens</name>
    <dbReference type="NCBI Taxonomy" id="1639690"/>
    <lineage>
        <taxon>Bacteria</taxon>
        <taxon>Pseudomonadati</taxon>
        <taxon>Pseudomonadota</taxon>
        <taxon>Alphaproteobacteria</taxon>
        <taxon>Rhodobacterales</taxon>
        <taxon>Paracoccaceae</taxon>
        <taxon>Aliiroseovarius</taxon>
    </lineage>
</organism>
<feature type="chain" id="PRO_5015357614" description="SCP domain-containing protein" evidence="1">
    <location>
        <begin position="16"/>
        <end position="164"/>
    </location>
</feature>